<dbReference type="EMBL" id="SJCY01000004">
    <property type="protein sequence ID" value="TDG36352.1"/>
    <property type="molecule type" value="Genomic_DNA"/>
</dbReference>
<dbReference type="OrthoDB" id="32195at2"/>
<protein>
    <submittedName>
        <fullName evidence="1">Uncharacterized protein</fullName>
    </submittedName>
</protein>
<gene>
    <name evidence="1" type="ORF">EZJ43_07455</name>
</gene>
<accession>A0A4R5ML74</accession>
<sequence>MSTRFVRFMHSLAKASQDATSKTYKFVPLQDFTTTSDIDWSKPIPEIDQQLYAKYGLTEEKIVFIGSMIKPMA</sequence>
<proteinExistence type="predicted"/>
<dbReference type="Proteomes" id="UP000295668">
    <property type="component" value="Unassembled WGS sequence"/>
</dbReference>
<name>A0A4R5ML74_9SPHI</name>
<evidence type="ECO:0000313" key="2">
    <source>
        <dbReference type="Proteomes" id="UP000295668"/>
    </source>
</evidence>
<comment type="caution">
    <text evidence="1">The sequence shown here is derived from an EMBL/GenBank/DDBJ whole genome shotgun (WGS) entry which is preliminary data.</text>
</comment>
<dbReference type="RefSeq" id="WP_133262082.1">
    <property type="nucleotide sequence ID" value="NZ_SJCY01000004.1"/>
</dbReference>
<organism evidence="1 2">
    <name type="scientific">Pedobacter changchengzhani</name>
    <dbReference type="NCBI Taxonomy" id="2529274"/>
    <lineage>
        <taxon>Bacteria</taxon>
        <taxon>Pseudomonadati</taxon>
        <taxon>Bacteroidota</taxon>
        <taxon>Sphingobacteriia</taxon>
        <taxon>Sphingobacteriales</taxon>
        <taxon>Sphingobacteriaceae</taxon>
        <taxon>Pedobacter</taxon>
    </lineage>
</organism>
<keyword evidence="2" id="KW-1185">Reference proteome</keyword>
<dbReference type="AlphaFoldDB" id="A0A4R5ML74"/>
<reference evidence="1 2" key="1">
    <citation type="submission" date="2019-02" db="EMBL/GenBank/DDBJ databases">
        <title>Pedobacter sp. nov., a novel speices isolated from soil of pinguins habitat in Antarcitica.</title>
        <authorList>
            <person name="He R.-H."/>
        </authorList>
    </citation>
    <scope>NUCLEOTIDE SEQUENCE [LARGE SCALE GENOMIC DNA]</scope>
    <source>
        <strain evidence="1 2">E01020</strain>
    </source>
</reference>
<evidence type="ECO:0000313" key="1">
    <source>
        <dbReference type="EMBL" id="TDG36352.1"/>
    </source>
</evidence>